<dbReference type="OrthoDB" id="2216148at2759"/>
<protein>
    <submittedName>
        <fullName evidence="1">Uncharacterized protein</fullName>
    </submittedName>
</protein>
<organism evidence="1 2">
    <name type="scientific">Parasitella parasitica</name>
    <dbReference type="NCBI Taxonomy" id="35722"/>
    <lineage>
        <taxon>Eukaryota</taxon>
        <taxon>Fungi</taxon>
        <taxon>Fungi incertae sedis</taxon>
        <taxon>Mucoromycota</taxon>
        <taxon>Mucoromycotina</taxon>
        <taxon>Mucoromycetes</taxon>
        <taxon>Mucorales</taxon>
        <taxon>Mucorineae</taxon>
        <taxon>Mucoraceae</taxon>
        <taxon>Parasitella</taxon>
    </lineage>
</organism>
<dbReference type="EMBL" id="LN729571">
    <property type="protein sequence ID" value="CEP13352.1"/>
    <property type="molecule type" value="Genomic_DNA"/>
</dbReference>
<dbReference type="Proteomes" id="UP000054107">
    <property type="component" value="Unassembled WGS sequence"/>
</dbReference>
<accession>A0A0B7ND51</accession>
<reference evidence="1 2" key="1">
    <citation type="submission" date="2014-09" db="EMBL/GenBank/DDBJ databases">
        <authorList>
            <person name="Ellenberger Sabrina"/>
        </authorList>
    </citation>
    <scope>NUCLEOTIDE SEQUENCE [LARGE SCALE GENOMIC DNA]</scope>
    <source>
        <strain evidence="1 2">CBS 412.66</strain>
    </source>
</reference>
<sequence length="67" mass="7923">MQVPRATTKLKQKQNVYNSYSDRAREVPVDRMLESAEERGRIVRFANELGVEIRTAWRWQETLSGNR</sequence>
<dbReference type="AlphaFoldDB" id="A0A0B7ND51"/>
<evidence type="ECO:0000313" key="2">
    <source>
        <dbReference type="Proteomes" id="UP000054107"/>
    </source>
</evidence>
<keyword evidence="2" id="KW-1185">Reference proteome</keyword>
<name>A0A0B7ND51_9FUNG</name>
<proteinExistence type="predicted"/>
<evidence type="ECO:0000313" key="1">
    <source>
        <dbReference type="EMBL" id="CEP13352.1"/>
    </source>
</evidence>
<gene>
    <name evidence="1" type="primary">PARPA_07413.1 scaffold 27610</name>
</gene>